<dbReference type="InterPro" id="IPR001611">
    <property type="entry name" value="Leu-rich_rpt"/>
</dbReference>
<feature type="region of interest" description="Disordered" evidence="6">
    <location>
        <begin position="232"/>
        <end position="251"/>
    </location>
</feature>
<feature type="domain" description="NACHT" evidence="9">
    <location>
        <begin position="299"/>
        <end position="429"/>
    </location>
</feature>
<dbReference type="GO" id="GO:0005634">
    <property type="term" value="C:nucleus"/>
    <property type="evidence" value="ECO:0007669"/>
    <property type="project" value="TreeGrafter"/>
</dbReference>
<dbReference type="GO" id="GO:0050727">
    <property type="term" value="P:regulation of inflammatory response"/>
    <property type="evidence" value="ECO:0007669"/>
    <property type="project" value="TreeGrafter"/>
</dbReference>
<feature type="compositionally biased region" description="Basic and acidic residues" evidence="6">
    <location>
        <begin position="202"/>
        <end position="215"/>
    </location>
</feature>
<dbReference type="Gene3D" id="3.80.10.10">
    <property type="entry name" value="Ribonuclease Inhibitor"/>
    <property type="match status" value="3"/>
</dbReference>
<dbReference type="Pfam" id="PF05729">
    <property type="entry name" value="NACHT"/>
    <property type="match status" value="1"/>
</dbReference>
<dbReference type="PANTHER" id="PTHR45690">
    <property type="entry name" value="NACHT, LRR AND PYD DOMAINS-CONTAINING PROTEIN 12"/>
    <property type="match status" value="1"/>
</dbReference>
<evidence type="ECO:0000256" key="5">
    <source>
        <dbReference type="ARBA" id="ARBA00022840"/>
    </source>
</evidence>
<dbReference type="InterPro" id="IPR050637">
    <property type="entry name" value="NLRP_innate_immun_reg"/>
</dbReference>
<dbReference type="GeneID" id="103265529"/>
<evidence type="ECO:0000256" key="4">
    <source>
        <dbReference type="ARBA" id="ARBA00022741"/>
    </source>
</evidence>
<dbReference type="Gene3D" id="1.10.533.10">
    <property type="entry name" value="Death Domain, Fas"/>
    <property type="match status" value="1"/>
</dbReference>
<evidence type="ECO:0000256" key="3">
    <source>
        <dbReference type="ARBA" id="ARBA00022737"/>
    </source>
</evidence>
<dbReference type="Pfam" id="PF02758">
    <property type="entry name" value="PYRIN"/>
    <property type="match status" value="1"/>
</dbReference>
<dbReference type="GO" id="GO:0005829">
    <property type="term" value="C:cytosol"/>
    <property type="evidence" value="ECO:0007669"/>
    <property type="project" value="TreeGrafter"/>
</dbReference>
<name>A0A3Q0E9R7_CARSF</name>
<dbReference type="SUPFAM" id="SSF52540">
    <property type="entry name" value="P-loop containing nucleoside triphosphate hydrolases"/>
    <property type="match status" value="1"/>
</dbReference>
<dbReference type="FunFam" id="3.40.50.300:FF:000442">
    <property type="entry name" value="NACHT, LRR and PYD domains-containing protein 3"/>
    <property type="match status" value="1"/>
</dbReference>
<evidence type="ECO:0000313" key="10">
    <source>
        <dbReference type="Proteomes" id="UP000189704"/>
    </source>
</evidence>
<dbReference type="CTD" id="126206"/>
<proteinExistence type="inferred from homology"/>
<dbReference type="InterPro" id="IPR011029">
    <property type="entry name" value="DEATH-like_dom_sf"/>
</dbReference>
<reference evidence="11" key="1">
    <citation type="submission" date="2025-08" db="UniProtKB">
        <authorList>
            <consortium name="RefSeq"/>
        </authorList>
    </citation>
    <scope>IDENTIFICATION</scope>
</reference>
<dbReference type="GO" id="GO:0005938">
    <property type="term" value="C:cell cortex"/>
    <property type="evidence" value="ECO:0007669"/>
    <property type="project" value="TreeGrafter"/>
</dbReference>
<dbReference type="RefSeq" id="XP_021570773.1">
    <property type="nucleotide sequence ID" value="XM_021715098.1"/>
</dbReference>
<feature type="compositionally biased region" description="Basic and acidic residues" evidence="6">
    <location>
        <begin position="176"/>
        <end position="189"/>
    </location>
</feature>
<dbReference type="Proteomes" id="UP000189704">
    <property type="component" value="Unplaced"/>
</dbReference>
<comment type="similarity">
    <text evidence="1">Belongs to the NLRP family.</text>
</comment>
<dbReference type="CDD" id="cd08320">
    <property type="entry name" value="Pyrin_NALPs"/>
    <property type="match status" value="1"/>
</dbReference>
<dbReference type="Pfam" id="PF17779">
    <property type="entry name" value="WHD_NOD2"/>
    <property type="match status" value="1"/>
</dbReference>
<keyword evidence="4" id="KW-0547">Nucleotide-binding</keyword>
<dbReference type="SMART" id="SM00368">
    <property type="entry name" value="LRR_RI"/>
    <property type="match status" value="13"/>
</dbReference>
<dbReference type="InterPro" id="IPR027417">
    <property type="entry name" value="P-loop_NTPase"/>
</dbReference>
<dbReference type="Pfam" id="PF13516">
    <property type="entry name" value="LRR_6"/>
    <property type="match status" value="6"/>
</dbReference>
<dbReference type="InterPro" id="IPR041075">
    <property type="entry name" value="NOD1/2_WH"/>
</dbReference>
<keyword evidence="2" id="KW-0433">Leucine-rich repeat</keyword>
<dbReference type="PROSITE" id="PS50837">
    <property type="entry name" value="NACHT"/>
    <property type="match status" value="1"/>
</dbReference>
<keyword evidence="7" id="KW-0732">Signal</keyword>
<keyword evidence="5" id="KW-0067">ATP-binding</keyword>
<dbReference type="SMART" id="SM01289">
    <property type="entry name" value="PYRIN"/>
    <property type="match status" value="1"/>
</dbReference>
<dbReference type="Pfam" id="PF17776">
    <property type="entry name" value="NLRC4_HD2"/>
    <property type="match status" value="1"/>
</dbReference>
<evidence type="ECO:0000256" key="1">
    <source>
        <dbReference type="ARBA" id="ARBA00008665"/>
    </source>
</evidence>
<dbReference type="Gene3D" id="3.40.50.300">
    <property type="entry name" value="P-loop containing nucleotide triphosphate hydrolases"/>
    <property type="match status" value="1"/>
</dbReference>
<feature type="chain" id="PRO_5018207884" evidence="7">
    <location>
        <begin position="21"/>
        <end position="1219"/>
    </location>
</feature>
<dbReference type="InterPro" id="IPR004020">
    <property type="entry name" value="DAPIN"/>
</dbReference>
<accession>A0A3Q0E9R7</accession>
<keyword evidence="3" id="KW-0677">Repeat</keyword>
<sequence length="1219" mass="135726">MSSRMRAVVMFLLLLPSCRLEACLLTSVCCQVVASMLFSNQSLTYLDLNKNDFSIHDILTLCPLCSLLAKNLPFHPDPSSQPCAKMENNRTSFLSCFGLQWCLQELDKEELQTFKELLKISSDLTTHSVPQLEIDNASAECLAFLLHEYHKGPRAWAITTHIFDSMNLPMLSEKAREEMKTDFPKDSESIKTGQGPSVEEVPVERTSQHEPDAKFPKHGSTNHVPEFSQAVEQEGTTEVETKEQGHEDDSWGYKHHVMTKFATKMDADPEFFEKVALDWPETHLLMDAFNPDQTGFQPRTVVLHGQPGVGKSALARSIMLSWARGQLYPGRFSYIFFLHTRDTKRRETSFAELISREWPDSQVPVADILSQPARLLFVVDSFDDLDSTFRADRPRLCSDWAEKQPASILIGSLLKKVLLPESSLVVTSRDTGLRKLQSVAVAARYLLVKGISAERRAQWLLLGHTADGEHQGVQGPRAVMANHQLFDQCRAPAVCQLVQEALRLQEATGEGPGPACHTLTSLYTTFVFHQLAPHAVFPRCLGPAETAVLQGVCRLAAGGVWSLKSAFDRDDLLAHDLGEPQLSTLLHTGVFLQDSLPERHYKFLHPSLQGFCAALYYVLQELGGEPVMGPPSVEKLKVWVELRQTGIHHHWPWMKRFLFGLVGRDASRALGVLLGCPVPLQVKQTLLGWVSLLGQGPCPPEDVLDAFHCLFETQDEECVHTALESFREVRLPIGQRMDLAVSAFCLRCCPFLRRIRVDVRDIFSRDEPAGMWPGAPQWTRGQALVEEQWQDFCSVLSTHPSLQRLDLGGSVLTEWAMKTLCAKLRRPTCKIQNLIFRDAQVTPGLQYLWVTLITNHHIKHLDLGSSQLKAEDIQMACEALKHPNCSLESLRLDHCGLTHACCRMLSQSLTTSTSLRSLSLARNKVTDEGVKPLCEALGASRCILQKLMLDSCGLAAEGYQVLASALVSNRSLTHLCLSGNSLGDEDVSLLCRSLRHPDCRLQRLILSRCGLDVGGCGFLALALAGNARLTHLGLSENPLEDSGVKLLCEATREPFCCLQDLELVRCRLTTACCKSLSCAISESPHLKSLDLTANNLGDGGVTALCEGLKQRTSSLRRLGLEACSLTSDSCEALTLALSHNQHLTSLNLARNDFGPEGMAKLCLAFAHPASNLRIIGLSKWQYPEETGELLKNVQLLKPHIVVEDRWYSFEEADRYWWKD</sequence>
<dbReference type="GO" id="GO:0005524">
    <property type="term" value="F:ATP binding"/>
    <property type="evidence" value="ECO:0007669"/>
    <property type="project" value="UniProtKB-KW"/>
</dbReference>
<evidence type="ECO:0000259" key="9">
    <source>
        <dbReference type="PROSITE" id="PS50837"/>
    </source>
</evidence>
<feature type="signal peptide" evidence="7">
    <location>
        <begin position="1"/>
        <end position="20"/>
    </location>
</feature>
<evidence type="ECO:0000259" key="8">
    <source>
        <dbReference type="PROSITE" id="PS50824"/>
    </source>
</evidence>
<dbReference type="PANTHER" id="PTHR45690:SF7">
    <property type="entry name" value="NACHT, LRR AND PYD DOMAINS-CONTAINING PROTEIN 5"/>
    <property type="match status" value="1"/>
</dbReference>
<dbReference type="SUPFAM" id="SSF52047">
    <property type="entry name" value="RNI-like"/>
    <property type="match status" value="3"/>
</dbReference>
<dbReference type="AlphaFoldDB" id="A0A3Q0E9R7"/>
<protein>
    <submittedName>
        <fullName evidence="11">NACHT, LRR and PYD domains-containing protein 5</fullName>
    </submittedName>
</protein>
<dbReference type="GO" id="GO:0106333">
    <property type="term" value="C:subcortical maternal complex"/>
    <property type="evidence" value="ECO:0007669"/>
    <property type="project" value="TreeGrafter"/>
</dbReference>
<dbReference type="PROSITE" id="PS50824">
    <property type="entry name" value="DAPIN"/>
    <property type="match status" value="1"/>
</dbReference>
<evidence type="ECO:0000256" key="2">
    <source>
        <dbReference type="ARBA" id="ARBA00022614"/>
    </source>
</evidence>
<keyword evidence="10" id="KW-1185">Reference proteome</keyword>
<gene>
    <name evidence="11" type="primary">NLRP5</name>
</gene>
<dbReference type="SUPFAM" id="SSF47986">
    <property type="entry name" value="DEATH domain"/>
    <property type="match status" value="1"/>
</dbReference>
<evidence type="ECO:0000313" key="11">
    <source>
        <dbReference type="RefSeq" id="XP_021570773.1"/>
    </source>
</evidence>
<feature type="compositionally biased region" description="Basic and acidic residues" evidence="6">
    <location>
        <begin position="239"/>
        <end position="251"/>
    </location>
</feature>
<organism evidence="10 11">
    <name type="scientific">Carlito syrichta</name>
    <name type="common">Philippine tarsier</name>
    <name type="synonym">Tarsius syrichta</name>
    <dbReference type="NCBI Taxonomy" id="1868482"/>
    <lineage>
        <taxon>Eukaryota</taxon>
        <taxon>Metazoa</taxon>
        <taxon>Chordata</taxon>
        <taxon>Craniata</taxon>
        <taxon>Vertebrata</taxon>
        <taxon>Euteleostomi</taxon>
        <taxon>Mammalia</taxon>
        <taxon>Eutheria</taxon>
        <taxon>Euarchontoglires</taxon>
        <taxon>Primates</taxon>
        <taxon>Haplorrhini</taxon>
        <taxon>Tarsiiformes</taxon>
        <taxon>Tarsiidae</taxon>
        <taxon>Carlito</taxon>
    </lineage>
</organism>
<feature type="domain" description="Pyrin" evidence="8">
    <location>
        <begin position="103"/>
        <end position="181"/>
    </location>
</feature>
<dbReference type="InterPro" id="IPR032675">
    <property type="entry name" value="LRR_dom_sf"/>
</dbReference>
<dbReference type="InterPro" id="IPR041267">
    <property type="entry name" value="NLRP_HD2"/>
</dbReference>
<dbReference type="GO" id="GO:0005739">
    <property type="term" value="C:mitochondrion"/>
    <property type="evidence" value="ECO:0007669"/>
    <property type="project" value="TreeGrafter"/>
</dbReference>
<evidence type="ECO:0000256" key="7">
    <source>
        <dbReference type="SAM" id="SignalP"/>
    </source>
</evidence>
<dbReference type="STRING" id="1868482.ENSTSYP00000021583"/>
<dbReference type="OrthoDB" id="120976at2759"/>
<dbReference type="KEGG" id="csyr:103265529"/>
<evidence type="ECO:0000256" key="6">
    <source>
        <dbReference type="SAM" id="MobiDB-lite"/>
    </source>
</evidence>
<feature type="region of interest" description="Disordered" evidence="6">
    <location>
        <begin position="176"/>
        <end position="223"/>
    </location>
</feature>
<dbReference type="InterPro" id="IPR007111">
    <property type="entry name" value="NACHT_NTPase"/>
</dbReference>